<dbReference type="InterPro" id="IPR052379">
    <property type="entry name" value="Type_VII_TA_RNase"/>
</dbReference>
<comment type="caution">
    <text evidence="5">The sequence shown here is derived from an EMBL/GenBank/DDBJ whole genome shotgun (WGS) entry which is preliminary data.</text>
</comment>
<organism evidence="5 6">
    <name type="scientific">Halobacillus salinus</name>
    <dbReference type="NCBI Taxonomy" id="192814"/>
    <lineage>
        <taxon>Bacteria</taxon>
        <taxon>Bacillati</taxon>
        <taxon>Bacillota</taxon>
        <taxon>Bacilli</taxon>
        <taxon>Bacillales</taxon>
        <taxon>Bacillaceae</taxon>
        <taxon>Halobacillus</taxon>
    </lineage>
</organism>
<gene>
    <name evidence="5" type="ORF">E4663_12690</name>
</gene>
<keyword evidence="2" id="KW-0540">Nuclease</keyword>
<evidence type="ECO:0000256" key="4">
    <source>
        <dbReference type="ARBA" id="ARBA00024207"/>
    </source>
</evidence>
<dbReference type="GO" id="GO:0110001">
    <property type="term" value="C:toxin-antitoxin complex"/>
    <property type="evidence" value="ECO:0007669"/>
    <property type="project" value="InterPro"/>
</dbReference>
<dbReference type="Pfam" id="PF01934">
    <property type="entry name" value="HepT-like"/>
    <property type="match status" value="1"/>
</dbReference>
<dbReference type="GO" id="GO:0016787">
    <property type="term" value="F:hydrolase activity"/>
    <property type="evidence" value="ECO:0007669"/>
    <property type="project" value="UniProtKB-KW"/>
</dbReference>
<evidence type="ECO:0000256" key="1">
    <source>
        <dbReference type="ARBA" id="ARBA00022649"/>
    </source>
</evidence>
<dbReference type="EMBL" id="SRJC01000003">
    <property type="protein sequence ID" value="TGB02197.1"/>
    <property type="molecule type" value="Genomic_DNA"/>
</dbReference>
<reference evidence="5 6" key="1">
    <citation type="journal article" date="2003" name="Int. J. Syst. Evol. Microbiol.">
        <title>Halobacillus salinus sp. nov., isolated from a salt lake on the coast of the East Sea in Korea.</title>
        <authorList>
            <person name="Yoon J.H."/>
            <person name="Kang K.H."/>
            <person name="Park Y.H."/>
        </authorList>
    </citation>
    <scope>NUCLEOTIDE SEQUENCE [LARGE SCALE GENOMIC DNA]</scope>
    <source>
        <strain evidence="5 6">HSL-3</strain>
    </source>
</reference>
<dbReference type="AlphaFoldDB" id="A0A4Z0GXM1"/>
<protein>
    <submittedName>
        <fullName evidence="5">DUF86 domain-containing protein</fullName>
    </submittedName>
</protein>
<dbReference type="InterPro" id="IPR008201">
    <property type="entry name" value="HepT-like"/>
</dbReference>
<sequence length="147" mass="17250">MYFVDREKIEQILQYMERVMTEMNSAAPRTFSEQLVLERMVHVTIEGILDVGNMMIDGFIMRDPGSYEDIIDILTDERVIPEAEQDGYKAFIRLRKEVVQNYTEIEHEGLLTVWENEKPAIQQFPGRVRTYLEQELGPVSAFSRKDE</sequence>
<dbReference type="GO" id="GO:0004540">
    <property type="term" value="F:RNA nuclease activity"/>
    <property type="evidence" value="ECO:0007669"/>
    <property type="project" value="InterPro"/>
</dbReference>
<name>A0A4Z0GXM1_9BACI</name>
<keyword evidence="1" id="KW-1277">Toxin-antitoxin system</keyword>
<evidence type="ECO:0000256" key="3">
    <source>
        <dbReference type="ARBA" id="ARBA00022801"/>
    </source>
</evidence>
<evidence type="ECO:0000313" key="5">
    <source>
        <dbReference type="EMBL" id="TGB02197.1"/>
    </source>
</evidence>
<evidence type="ECO:0000256" key="2">
    <source>
        <dbReference type="ARBA" id="ARBA00022722"/>
    </source>
</evidence>
<dbReference type="PANTHER" id="PTHR33397">
    <property type="entry name" value="UPF0331 PROTEIN YUTE"/>
    <property type="match status" value="1"/>
</dbReference>
<dbReference type="STRING" id="192814.GCA_900166575_03530"/>
<evidence type="ECO:0000313" key="6">
    <source>
        <dbReference type="Proteomes" id="UP000297982"/>
    </source>
</evidence>
<dbReference type="PANTHER" id="PTHR33397:SF5">
    <property type="entry name" value="RNASE YUTE-RELATED"/>
    <property type="match status" value="1"/>
</dbReference>
<dbReference type="Gene3D" id="1.20.120.580">
    <property type="entry name" value="bsu32300-like"/>
    <property type="match status" value="1"/>
</dbReference>
<keyword evidence="6" id="KW-1185">Reference proteome</keyword>
<proteinExistence type="inferred from homology"/>
<accession>A0A4Z0GXM1</accession>
<dbReference type="RefSeq" id="WP_135327898.1">
    <property type="nucleotide sequence ID" value="NZ_SRJC01000003.1"/>
</dbReference>
<comment type="similarity">
    <text evidence="4">Belongs to the HepT RNase toxin family.</text>
</comment>
<keyword evidence="3" id="KW-0378">Hydrolase</keyword>
<dbReference type="InterPro" id="IPR037038">
    <property type="entry name" value="HepT-like_sf"/>
</dbReference>
<dbReference type="Proteomes" id="UP000297982">
    <property type="component" value="Unassembled WGS sequence"/>
</dbReference>